<sequence>MPLARFGNWDHLVLTWPDGEPLSIGWDNLADARVTGRTAPTLVVEPRDPERTDPIIGRWKWDRLGRRRPSRAQRPYEIRVLLTGVRPGVRRLRTELVARHRPEPPAGS</sequence>
<dbReference type="RefSeq" id="WP_192771404.1">
    <property type="nucleotide sequence ID" value="NZ_JADBEB010000001.1"/>
</dbReference>
<evidence type="ECO:0000313" key="2">
    <source>
        <dbReference type="Proteomes" id="UP000649753"/>
    </source>
</evidence>
<dbReference type="EMBL" id="JADBEB010000001">
    <property type="protein sequence ID" value="MBE1492509.1"/>
    <property type="molecule type" value="Genomic_DNA"/>
</dbReference>
<keyword evidence="2" id="KW-1185">Reference proteome</keyword>
<dbReference type="Proteomes" id="UP000649753">
    <property type="component" value="Unassembled WGS sequence"/>
</dbReference>
<name>A0A927RAM1_9ACTN</name>
<proteinExistence type="predicted"/>
<comment type="caution">
    <text evidence="1">The sequence shown here is derived from an EMBL/GenBank/DDBJ whole genome shotgun (WGS) entry which is preliminary data.</text>
</comment>
<evidence type="ECO:0000313" key="1">
    <source>
        <dbReference type="EMBL" id="MBE1492509.1"/>
    </source>
</evidence>
<organism evidence="1 2">
    <name type="scientific">Plantactinospora soyae</name>
    <dbReference type="NCBI Taxonomy" id="1544732"/>
    <lineage>
        <taxon>Bacteria</taxon>
        <taxon>Bacillati</taxon>
        <taxon>Actinomycetota</taxon>
        <taxon>Actinomycetes</taxon>
        <taxon>Micromonosporales</taxon>
        <taxon>Micromonosporaceae</taxon>
        <taxon>Plantactinospora</taxon>
    </lineage>
</organism>
<dbReference type="AlphaFoldDB" id="A0A927RAM1"/>
<reference evidence="1" key="1">
    <citation type="submission" date="2020-10" db="EMBL/GenBank/DDBJ databases">
        <title>Sequencing the genomes of 1000 actinobacteria strains.</title>
        <authorList>
            <person name="Klenk H.-P."/>
        </authorList>
    </citation>
    <scope>NUCLEOTIDE SEQUENCE</scope>
    <source>
        <strain evidence="1">DSM 46832</strain>
    </source>
</reference>
<gene>
    <name evidence="1" type="ORF">H4W31_008147</name>
</gene>
<accession>A0A927RAM1</accession>
<protein>
    <submittedName>
        <fullName evidence="1">Uncharacterized protein</fullName>
    </submittedName>
</protein>